<accession>A0A3M8DNN3</accession>
<keyword evidence="10" id="KW-1185">Reference proteome</keyword>
<evidence type="ECO:0000313" key="10">
    <source>
        <dbReference type="Proteomes" id="UP000269573"/>
    </source>
</evidence>
<evidence type="ECO:0000256" key="1">
    <source>
        <dbReference type="ARBA" id="ARBA00004651"/>
    </source>
</evidence>
<dbReference type="SUPFAM" id="SSF103473">
    <property type="entry name" value="MFS general substrate transporter"/>
    <property type="match status" value="1"/>
</dbReference>
<dbReference type="RefSeq" id="WP_122923210.1">
    <property type="nucleotide sequence ID" value="NZ_RHHU01000003.1"/>
</dbReference>
<feature type="transmembrane region" description="Helical" evidence="7">
    <location>
        <begin position="207"/>
        <end position="224"/>
    </location>
</feature>
<evidence type="ECO:0000256" key="6">
    <source>
        <dbReference type="ARBA" id="ARBA00023136"/>
    </source>
</evidence>
<feature type="transmembrane region" description="Helical" evidence="7">
    <location>
        <begin position="363"/>
        <end position="382"/>
    </location>
</feature>
<sequence length="403" mass="43658">MEKAFTKKDMVLFFIISLLFFISVSAFDPFISTYAKELGINSIVIGSIIGVTGLASLFTRFPIGIVSDALNKRRIFLQIGLVITAVTWTLAFIAPNSTTLYLGKISDGLTSSTWVIYNVMFASFFGRKEAAKAVAILSVASPAGSLLGSTIGGLIANSYGYQYSFLVAVVAAVTALMLTFFIKEKSVDLKEKYDKKIFVEQVTDRKIWLIAILATIAIMVPFGTRDTFTPLVAKDLGANAIAISWLSNTHLIVYGLAAALCGNFFYKKLGIINTAITGATLQGIIAIVIPYAPNLPTLFVLQAVAGFAFGLIFTVVTSLSVHNIPENKQSTRMGLFQSIYSAGIFFGPVMMGVLTESFSRQTGFLIIGVISLISVIFIKLNLGTNIGIDSFREPRSKLEEITE</sequence>
<evidence type="ECO:0000256" key="2">
    <source>
        <dbReference type="ARBA" id="ARBA00022448"/>
    </source>
</evidence>
<organism evidence="9 10">
    <name type="scientific">Brevibacillus nitrificans</name>
    <dbReference type="NCBI Taxonomy" id="651560"/>
    <lineage>
        <taxon>Bacteria</taxon>
        <taxon>Bacillati</taxon>
        <taxon>Bacillota</taxon>
        <taxon>Bacilli</taxon>
        <taxon>Bacillales</taxon>
        <taxon>Paenibacillaceae</taxon>
        <taxon>Brevibacillus</taxon>
    </lineage>
</organism>
<dbReference type="GO" id="GO:0005886">
    <property type="term" value="C:plasma membrane"/>
    <property type="evidence" value="ECO:0007669"/>
    <property type="project" value="UniProtKB-SubCell"/>
</dbReference>
<keyword evidence="4 7" id="KW-0812">Transmembrane</keyword>
<dbReference type="Gene3D" id="1.20.1250.20">
    <property type="entry name" value="MFS general substrate transporter like domains"/>
    <property type="match status" value="1"/>
</dbReference>
<dbReference type="Pfam" id="PF07690">
    <property type="entry name" value="MFS_1"/>
    <property type="match status" value="2"/>
</dbReference>
<evidence type="ECO:0000313" key="9">
    <source>
        <dbReference type="EMBL" id="RNB89169.1"/>
    </source>
</evidence>
<reference evidence="9 10" key="1">
    <citation type="submission" date="2018-10" db="EMBL/GenBank/DDBJ databases">
        <title>Phylogenomics of Brevibacillus.</title>
        <authorList>
            <person name="Dunlap C."/>
        </authorList>
    </citation>
    <scope>NUCLEOTIDE SEQUENCE [LARGE SCALE GENOMIC DNA]</scope>
    <source>
        <strain evidence="9 10">JCM 15774</strain>
    </source>
</reference>
<dbReference type="CDD" id="cd17490">
    <property type="entry name" value="MFS_YxlH_like"/>
    <property type="match status" value="1"/>
</dbReference>
<dbReference type="InterPro" id="IPR036259">
    <property type="entry name" value="MFS_trans_sf"/>
</dbReference>
<feature type="transmembrane region" description="Helical" evidence="7">
    <location>
        <begin position="236"/>
        <end position="257"/>
    </location>
</feature>
<dbReference type="InterPro" id="IPR020846">
    <property type="entry name" value="MFS_dom"/>
</dbReference>
<proteinExistence type="predicted"/>
<evidence type="ECO:0000259" key="8">
    <source>
        <dbReference type="PROSITE" id="PS50850"/>
    </source>
</evidence>
<evidence type="ECO:0000256" key="3">
    <source>
        <dbReference type="ARBA" id="ARBA00022475"/>
    </source>
</evidence>
<feature type="transmembrane region" description="Helical" evidence="7">
    <location>
        <begin position="42"/>
        <end position="63"/>
    </location>
</feature>
<keyword evidence="3" id="KW-1003">Cell membrane</keyword>
<evidence type="ECO:0000256" key="7">
    <source>
        <dbReference type="SAM" id="Phobius"/>
    </source>
</evidence>
<keyword evidence="6 7" id="KW-0472">Membrane</keyword>
<feature type="transmembrane region" description="Helical" evidence="7">
    <location>
        <begin position="161"/>
        <end position="182"/>
    </location>
</feature>
<dbReference type="PANTHER" id="PTHR43414">
    <property type="entry name" value="MULTIDRUG RESISTANCE PROTEIN MDTG"/>
    <property type="match status" value="1"/>
</dbReference>
<dbReference type="AlphaFoldDB" id="A0A3M8DNN3"/>
<feature type="transmembrane region" description="Helical" evidence="7">
    <location>
        <begin position="133"/>
        <end position="155"/>
    </location>
</feature>
<feature type="transmembrane region" description="Helical" evidence="7">
    <location>
        <begin position="333"/>
        <end position="351"/>
    </location>
</feature>
<dbReference type="Proteomes" id="UP000269573">
    <property type="component" value="Unassembled WGS sequence"/>
</dbReference>
<name>A0A3M8DNN3_9BACL</name>
<evidence type="ECO:0000256" key="4">
    <source>
        <dbReference type="ARBA" id="ARBA00022692"/>
    </source>
</evidence>
<feature type="transmembrane region" description="Helical" evidence="7">
    <location>
        <begin position="75"/>
        <end position="94"/>
    </location>
</feature>
<keyword evidence="2" id="KW-0813">Transport</keyword>
<feature type="transmembrane region" description="Helical" evidence="7">
    <location>
        <begin position="269"/>
        <end position="292"/>
    </location>
</feature>
<evidence type="ECO:0000256" key="5">
    <source>
        <dbReference type="ARBA" id="ARBA00022989"/>
    </source>
</evidence>
<protein>
    <submittedName>
        <fullName evidence="9">MFS transporter</fullName>
    </submittedName>
</protein>
<dbReference type="PANTHER" id="PTHR43414:SF6">
    <property type="entry name" value="MULTIDRUG RESISTANCE PROTEIN MDTG"/>
    <property type="match status" value="1"/>
</dbReference>
<dbReference type="InterPro" id="IPR011701">
    <property type="entry name" value="MFS"/>
</dbReference>
<dbReference type="EMBL" id="RHHU01000003">
    <property type="protein sequence ID" value="RNB89169.1"/>
    <property type="molecule type" value="Genomic_DNA"/>
</dbReference>
<comment type="subcellular location">
    <subcellularLocation>
        <location evidence="1">Cell membrane</location>
        <topology evidence="1">Multi-pass membrane protein</topology>
    </subcellularLocation>
</comment>
<gene>
    <name evidence="9" type="ORF">EDM59_08765</name>
</gene>
<comment type="caution">
    <text evidence="9">The sequence shown here is derived from an EMBL/GenBank/DDBJ whole genome shotgun (WGS) entry which is preliminary data.</text>
</comment>
<feature type="transmembrane region" description="Helical" evidence="7">
    <location>
        <begin position="109"/>
        <end position="126"/>
    </location>
</feature>
<dbReference type="GO" id="GO:0022857">
    <property type="term" value="F:transmembrane transporter activity"/>
    <property type="evidence" value="ECO:0007669"/>
    <property type="project" value="InterPro"/>
</dbReference>
<keyword evidence="5 7" id="KW-1133">Transmembrane helix</keyword>
<feature type="transmembrane region" description="Helical" evidence="7">
    <location>
        <begin position="298"/>
        <end position="321"/>
    </location>
</feature>
<dbReference type="PROSITE" id="PS50850">
    <property type="entry name" value="MFS"/>
    <property type="match status" value="1"/>
</dbReference>
<feature type="domain" description="Major facilitator superfamily (MFS) profile" evidence="8">
    <location>
        <begin position="9"/>
        <end position="386"/>
    </location>
</feature>